<evidence type="ECO:0000256" key="2">
    <source>
        <dbReference type="ARBA" id="ARBA00004609"/>
    </source>
</evidence>
<keyword evidence="18" id="KW-1185">Reference proteome</keyword>
<comment type="subcellular location">
    <subcellularLocation>
        <location evidence="2">Cell membrane</location>
        <topology evidence="2">Lipid-anchor</topology>
        <topology evidence="2">GPI-anchor</topology>
    </subcellularLocation>
</comment>
<evidence type="ECO:0000256" key="7">
    <source>
        <dbReference type="ARBA" id="ARBA00022729"/>
    </source>
</evidence>
<dbReference type="OMA" id="VKPMLQF"/>
<protein>
    <recommendedName>
        <fullName evidence="4">glucan endo-1,3-beta-D-glucosidase</fullName>
        <ecNumber evidence="4">3.2.1.39</ecNumber>
    </recommendedName>
</protein>
<dbReference type="PROSITE" id="PS00587">
    <property type="entry name" value="GLYCOSYL_HYDROL_F17"/>
    <property type="match status" value="1"/>
</dbReference>
<dbReference type="GO" id="GO:0042973">
    <property type="term" value="F:glucan endo-1,3-beta-D-glucosidase activity"/>
    <property type="evidence" value="ECO:0007669"/>
    <property type="project" value="UniProtKB-EC"/>
</dbReference>
<dbReference type="EMBL" id="LFYR01001623">
    <property type="protein sequence ID" value="KMZ60385.1"/>
    <property type="molecule type" value="Genomic_DNA"/>
</dbReference>
<feature type="domain" description="X8" evidence="16">
    <location>
        <begin position="453"/>
        <end position="544"/>
    </location>
</feature>
<feature type="transmembrane region" description="Helical" evidence="15">
    <location>
        <begin position="81"/>
        <end position="98"/>
    </location>
</feature>
<evidence type="ECO:0000256" key="5">
    <source>
        <dbReference type="ARBA" id="ARBA00022475"/>
    </source>
</evidence>
<dbReference type="Proteomes" id="UP000036987">
    <property type="component" value="Unassembled WGS sequence"/>
</dbReference>
<keyword evidence="8 14" id="KW-0378">Hydrolase</keyword>
<keyword evidence="10" id="KW-1015">Disulfide bond</keyword>
<dbReference type="InterPro" id="IPR012946">
    <property type="entry name" value="X8"/>
</dbReference>
<evidence type="ECO:0000256" key="1">
    <source>
        <dbReference type="ARBA" id="ARBA00000382"/>
    </source>
</evidence>
<reference evidence="18" key="1">
    <citation type="journal article" date="2016" name="Nature">
        <title>The genome of the seagrass Zostera marina reveals angiosperm adaptation to the sea.</title>
        <authorList>
            <person name="Olsen J.L."/>
            <person name="Rouze P."/>
            <person name="Verhelst B."/>
            <person name="Lin Y.-C."/>
            <person name="Bayer T."/>
            <person name="Collen J."/>
            <person name="Dattolo E."/>
            <person name="De Paoli E."/>
            <person name="Dittami S."/>
            <person name="Maumus F."/>
            <person name="Michel G."/>
            <person name="Kersting A."/>
            <person name="Lauritano C."/>
            <person name="Lohaus R."/>
            <person name="Toepel M."/>
            <person name="Tonon T."/>
            <person name="Vanneste K."/>
            <person name="Amirebrahimi M."/>
            <person name="Brakel J."/>
            <person name="Bostroem C."/>
            <person name="Chovatia M."/>
            <person name="Grimwood J."/>
            <person name="Jenkins J.W."/>
            <person name="Jueterbock A."/>
            <person name="Mraz A."/>
            <person name="Stam W.T."/>
            <person name="Tice H."/>
            <person name="Bornberg-Bauer E."/>
            <person name="Green P.J."/>
            <person name="Pearson G.A."/>
            <person name="Procaccini G."/>
            <person name="Duarte C.M."/>
            <person name="Schmutz J."/>
            <person name="Reusch T.B.H."/>
            <person name="Van de Peer Y."/>
        </authorList>
    </citation>
    <scope>NUCLEOTIDE SEQUENCE [LARGE SCALE GENOMIC DNA]</scope>
    <source>
        <strain evidence="18">cv. Finnish</strain>
    </source>
</reference>
<dbReference type="PANTHER" id="PTHR32227">
    <property type="entry name" value="GLUCAN ENDO-1,3-BETA-GLUCOSIDASE BG1-RELATED-RELATED"/>
    <property type="match status" value="1"/>
</dbReference>
<keyword evidence="6" id="KW-0449">Lipoprotein</keyword>
<evidence type="ECO:0000256" key="10">
    <source>
        <dbReference type="ARBA" id="ARBA00023157"/>
    </source>
</evidence>
<sequence>MMDWAEADRNDLILLLILSGGFHLERNFKVIFVFFNFALYFLAFFFTSSSLIISIFFHIFSDSPRRRDLSAEEAENMGCDGTCYILLMFVFFLTYSDARLSSKVGINYGKLGDNLPSPLVSRSLIDSINSGGVKIYDADPSILKVLSNTNIPISIMVPNQLIPAIGTNLSAADQWVKTNLLPFIPDARVRYLLVGNEILSDYSIRNSTWGLLVPAIVNIKRVLTSLSVKDVKVGTTMAMDVLSASFPPSAGEFRKDIAKDVVAPMLEFLRKTRSFFFIDAYPYFVWSENWKSVSLEYALLDPKATTSYVDAGTKLVYKNMLEQMLDAVAFAMDKLGYSDVPIAIAETGWPNAGDYDQIGANPRNAATYNRNLARWVKAGKHTPARPKKNKSPSFVFSLFNENQKPGRGTERHWGVFYPNGSHVYGLDLSGRTADAEYPNLPPGKNNEPYKGKIWCVVAPEIRKPSVNVTANLNGALAYACGQGNNTCDAILEDGKCREPNTVVAHASYAFNSYWQQFRWSGGTCFFNGLAEQTVVDPSFGSCKYTA</sequence>
<dbReference type="FunFam" id="1.20.58.1040:FF:000001">
    <property type="entry name" value="Glucan endo-1,3-beta-glucosidase 4"/>
    <property type="match status" value="1"/>
</dbReference>
<dbReference type="Pfam" id="PF07983">
    <property type="entry name" value="X8"/>
    <property type="match status" value="1"/>
</dbReference>
<comment type="catalytic activity">
    <reaction evidence="1">
        <text>Hydrolysis of (1-&gt;3)-beta-D-glucosidic linkages in (1-&gt;3)-beta-D-glucans.</text>
        <dbReference type="EC" id="3.2.1.39"/>
    </reaction>
</comment>
<dbReference type="Gene3D" id="3.20.20.80">
    <property type="entry name" value="Glycosidases"/>
    <property type="match status" value="1"/>
</dbReference>
<dbReference type="InterPro" id="IPR044965">
    <property type="entry name" value="Glyco_hydro_17_plant"/>
</dbReference>
<keyword evidence="9 15" id="KW-0472">Membrane</keyword>
<evidence type="ECO:0000313" key="18">
    <source>
        <dbReference type="Proteomes" id="UP000036987"/>
    </source>
</evidence>
<keyword evidence="15" id="KW-0812">Transmembrane</keyword>
<keyword evidence="6" id="KW-0336">GPI-anchor</keyword>
<dbReference type="STRING" id="29655.A0A0K9NWK0"/>
<organism evidence="17 18">
    <name type="scientific">Zostera marina</name>
    <name type="common">Eelgrass</name>
    <dbReference type="NCBI Taxonomy" id="29655"/>
    <lineage>
        <taxon>Eukaryota</taxon>
        <taxon>Viridiplantae</taxon>
        <taxon>Streptophyta</taxon>
        <taxon>Embryophyta</taxon>
        <taxon>Tracheophyta</taxon>
        <taxon>Spermatophyta</taxon>
        <taxon>Magnoliopsida</taxon>
        <taxon>Liliopsida</taxon>
        <taxon>Zosteraceae</taxon>
        <taxon>Zostera</taxon>
    </lineage>
</organism>
<evidence type="ECO:0000256" key="14">
    <source>
        <dbReference type="RuleBase" id="RU004336"/>
    </source>
</evidence>
<dbReference type="Pfam" id="PF00332">
    <property type="entry name" value="Glyco_hydro_17"/>
    <property type="match status" value="1"/>
</dbReference>
<dbReference type="OrthoDB" id="941679at2759"/>
<evidence type="ECO:0000256" key="3">
    <source>
        <dbReference type="ARBA" id="ARBA00008773"/>
    </source>
</evidence>
<keyword evidence="12 14" id="KW-0326">Glycosidase</keyword>
<dbReference type="Gene3D" id="1.20.58.1040">
    <property type="match status" value="1"/>
</dbReference>
<keyword evidence="7" id="KW-0732">Signal</keyword>
<dbReference type="AlphaFoldDB" id="A0A0K9NWK0"/>
<dbReference type="SUPFAM" id="SSF51445">
    <property type="entry name" value="(Trans)glycosidases"/>
    <property type="match status" value="1"/>
</dbReference>
<comment type="caution">
    <text evidence="17">The sequence shown here is derived from an EMBL/GenBank/DDBJ whole genome shotgun (WGS) entry which is preliminary data.</text>
</comment>
<comment type="similarity">
    <text evidence="3 13">Belongs to the glycosyl hydrolase 17 family.</text>
</comment>
<evidence type="ECO:0000256" key="12">
    <source>
        <dbReference type="ARBA" id="ARBA00023295"/>
    </source>
</evidence>
<evidence type="ECO:0000313" key="17">
    <source>
        <dbReference type="EMBL" id="KMZ60385.1"/>
    </source>
</evidence>
<dbReference type="InterPro" id="IPR000490">
    <property type="entry name" value="Glyco_hydro_17"/>
</dbReference>
<evidence type="ECO:0000256" key="13">
    <source>
        <dbReference type="RuleBase" id="RU004335"/>
    </source>
</evidence>
<dbReference type="GO" id="GO:0098552">
    <property type="term" value="C:side of membrane"/>
    <property type="evidence" value="ECO:0007669"/>
    <property type="project" value="UniProtKB-KW"/>
</dbReference>
<dbReference type="FunFam" id="3.20.20.80:FF:000005">
    <property type="entry name" value="Glucan endo-1,3-beta-glucosidase 14"/>
    <property type="match status" value="1"/>
</dbReference>
<dbReference type="GO" id="GO:0005975">
    <property type="term" value="P:carbohydrate metabolic process"/>
    <property type="evidence" value="ECO:0007669"/>
    <property type="project" value="InterPro"/>
</dbReference>
<keyword evidence="11" id="KW-0325">Glycoprotein</keyword>
<evidence type="ECO:0000256" key="9">
    <source>
        <dbReference type="ARBA" id="ARBA00023136"/>
    </source>
</evidence>
<evidence type="ECO:0000256" key="15">
    <source>
        <dbReference type="SAM" id="Phobius"/>
    </source>
</evidence>
<dbReference type="SMART" id="SM00768">
    <property type="entry name" value="X8"/>
    <property type="match status" value="1"/>
</dbReference>
<accession>A0A0K9NWK0</accession>
<keyword evidence="5" id="KW-1003">Cell membrane</keyword>
<evidence type="ECO:0000256" key="11">
    <source>
        <dbReference type="ARBA" id="ARBA00023180"/>
    </source>
</evidence>
<feature type="transmembrane region" description="Helical" evidence="15">
    <location>
        <begin position="37"/>
        <end position="60"/>
    </location>
</feature>
<gene>
    <name evidence="17" type="ORF">ZOSMA_5G02530</name>
</gene>
<evidence type="ECO:0000256" key="6">
    <source>
        <dbReference type="ARBA" id="ARBA00022622"/>
    </source>
</evidence>
<evidence type="ECO:0000256" key="4">
    <source>
        <dbReference type="ARBA" id="ARBA00012780"/>
    </source>
</evidence>
<dbReference type="InterPro" id="IPR017853">
    <property type="entry name" value="GH"/>
</dbReference>
<name>A0A0K9NWK0_ZOSMR</name>
<dbReference type="EC" id="3.2.1.39" evidence="4"/>
<evidence type="ECO:0000256" key="8">
    <source>
        <dbReference type="ARBA" id="ARBA00022801"/>
    </source>
</evidence>
<keyword evidence="15" id="KW-1133">Transmembrane helix</keyword>
<proteinExistence type="inferred from homology"/>
<dbReference type="GO" id="GO:0009506">
    <property type="term" value="C:plasmodesma"/>
    <property type="evidence" value="ECO:0007669"/>
    <property type="project" value="UniProtKB-ARBA"/>
</dbReference>
<evidence type="ECO:0000259" key="16">
    <source>
        <dbReference type="SMART" id="SM00768"/>
    </source>
</evidence>
<dbReference type="GO" id="GO:0005886">
    <property type="term" value="C:plasma membrane"/>
    <property type="evidence" value="ECO:0000318"/>
    <property type="project" value="GO_Central"/>
</dbReference>